<proteinExistence type="predicted"/>
<name>A0ACB8ZJK0_ARCLA</name>
<evidence type="ECO:0000313" key="1">
    <source>
        <dbReference type="EMBL" id="KAI3697511.1"/>
    </source>
</evidence>
<gene>
    <name evidence="1" type="ORF">L6452_30604</name>
</gene>
<organism evidence="1 2">
    <name type="scientific">Arctium lappa</name>
    <name type="common">Greater burdock</name>
    <name type="synonym">Lappa major</name>
    <dbReference type="NCBI Taxonomy" id="4217"/>
    <lineage>
        <taxon>Eukaryota</taxon>
        <taxon>Viridiplantae</taxon>
        <taxon>Streptophyta</taxon>
        <taxon>Embryophyta</taxon>
        <taxon>Tracheophyta</taxon>
        <taxon>Spermatophyta</taxon>
        <taxon>Magnoliopsida</taxon>
        <taxon>eudicotyledons</taxon>
        <taxon>Gunneridae</taxon>
        <taxon>Pentapetalae</taxon>
        <taxon>asterids</taxon>
        <taxon>campanulids</taxon>
        <taxon>Asterales</taxon>
        <taxon>Asteraceae</taxon>
        <taxon>Carduoideae</taxon>
        <taxon>Cardueae</taxon>
        <taxon>Arctiinae</taxon>
        <taxon>Arctium</taxon>
    </lineage>
</organism>
<dbReference type="Proteomes" id="UP001055879">
    <property type="component" value="Linkage Group LG10"/>
</dbReference>
<keyword evidence="2" id="KW-1185">Reference proteome</keyword>
<dbReference type="EMBL" id="CM042056">
    <property type="protein sequence ID" value="KAI3697511.1"/>
    <property type="molecule type" value="Genomic_DNA"/>
</dbReference>
<reference evidence="1 2" key="2">
    <citation type="journal article" date="2022" name="Mol. Ecol. Resour.">
        <title>The genomes of chicory, endive, great burdock and yacon provide insights into Asteraceae paleo-polyploidization history and plant inulin production.</title>
        <authorList>
            <person name="Fan W."/>
            <person name="Wang S."/>
            <person name="Wang H."/>
            <person name="Wang A."/>
            <person name="Jiang F."/>
            <person name="Liu H."/>
            <person name="Zhao H."/>
            <person name="Xu D."/>
            <person name="Zhang Y."/>
        </authorList>
    </citation>
    <scope>NUCLEOTIDE SEQUENCE [LARGE SCALE GENOMIC DNA]</scope>
    <source>
        <strain evidence="2">cv. Niubang</strain>
    </source>
</reference>
<evidence type="ECO:0000313" key="2">
    <source>
        <dbReference type="Proteomes" id="UP001055879"/>
    </source>
</evidence>
<protein>
    <submittedName>
        <fullName evidence="1">Uncharacterized protein</fullName>
    </submittedName>
</protein>
<reference evidence="2" key="1">
    <citation type="journal article" date="2022" name="Mol. Ecol. Resour.">
        <title>The genomes of chicory, endive, great burdock and yacon provide insights into Asteraceae palaeo-polyploidization history and plant inulin production.</title>
        <authorList>
            <person name="Fan W."/>
            <person name="Wang S."/>
            <person name="Wang H."/>
            <person name="Wang A."/>
            <person name="Jiang F."/>
            <person name="Liu H."/>
            <person name="Zhao H."/>
            <person name="Xu D."/>
            <person name="Zhang Y."/>
        </authorList>
    </citation>
    <scope>NUCLEOTIDE SEQUENCE [LARGE SCALE GENOMIC DNA]</scope>
    <source>
        <strain evidence="2">cv. Niubang</strain>
    </source>
</reference>
<sequence>MSKPRSVYLVDYTCYKARSLVVFRSPRSWNTRRQKSLVASPTKSLVDADHLCCRLSLLFPHCCSPVPPLAVVPSLMRRLSSLFTESTRPKFVFLDRGGLQVLCLTSISACLQTVELGGWC</sequence>
<accession>A0ACB8ZJK0</accession>
<comment type="caution">
    <text evidence="1">The sequence shown here is derived from an EMBL/GenBank/DDBJ whole genome shotgun (WGS) entry which is preliminary data.</text>
</comment>